<dbReference type="InterPro" id="IPR011009">
    <property type="entry name" value="Kinase-like_dom_sf"/>
</dbReference>
<feature type="compositionally biased region" description="Polar residues" evidence="1">
    <location>
        <begin position="855"/>
        <end position="864"/>
    </location>
</feature>
<accession>A0AA39K7G2</accession>
<evidence type="ECO:0000313" key="4">
    <source>
        <dbReference type="Proteomes" id="UP001175211"/>
    </source>
</evidence>
<dbReference type="RefSeq" id="XP_060329297.1">
    <property type="nucleotide sequence ID" value="XM_060473546.1"/>
</dbReference>
<dbReference type="Gene3D" id="1.10.510.10">
    <property type="entry name" value="Transferase(Phosphotransferase) domain 1"/>
    <property type="match status" value="1"/>
</dbReference>
<dbReference type="InterPro" id="IPR000719">
    <property type="entry name" value="Prot_kinase_dom"/>
</dbReference>
<dbReference type="PANTHER" id="PTHR38248:SF2">
    <property type="entry name" value="FUNK1 11"/>
    <property type="match status" value="1"/>
</dbReference>
<organism evidence="3 4">
    <name type="scientific">Armillaria tabescens</name>
    <name type="common">Ringless honey mushroom</name>
    <name type="synonym">Agaricus tabescens</name>
    <dbReference type="NCBI Taxonomy" id="1929756"/>
    <lineage>
        <taxon>Eukaryota</taxon>
        <taxon>Fungi</taxon>
        <taxon>Dikarya</taxon>
        <taxon>Basidiomycota</taxon>
        <taxon>Agaricomycotina</taxon>
        <taxon>Agaricomycetes</taxon>
        <taxon>Agaricomycetidae</taxon>
        <taxon>Agaricales</taxon>
        <taxon>Marasmiineae</taxon>
        <taxon>Physalacriaceae</taxon>
        <taxon>Desarmillaria</taxon>
    </lineage>
</organism>
<dbReference type="PROSITE" id="PS50011">
    <property type="entry name" value="PROTEIN_KINASE_DOM"/>
    <property type="match status" value="1"/>
</dbReference>
<feature type="region of interest" description="Disordered" evidence="1">
    <location>
        <begin position="7"/>
        <end position="97"/>
    </location>
</feature>
<dbReference type="GO" id="GO:0004672">
    <property type="term" value="F:protein kinase activity"/>
    <property type="evidence" value="ECO:0007669"/>
    <property type="project" value="InterPro"/>
</dbReference>
<dbReference type="AlphaFoldDB" id="A0AA39K7G2"/>
<gene>
    <name evidence="3" type="ORF">EV420DRAFT_1553254</name>
</gene>
<evidence type="ECO:0000313" key="3">
    <source>
        <dbReference type="EMBL" id="KAK0455787.1"/>
    </source>
</evidence>
<dbReference type="SUPFAM" id="SSF56112">
    <property type="entry name" value="Protein kinase-like (PK-like)"/>
    <property type="match status" value="1"/>
</dbReference>
<comment type="caution">
    <text evidence="3">The sequence shown here is derived from an EMBL/GenBank/DDBJ whole genome shotgun (WGS) entry which is preliminary data.</text>
</comment>
<protein>
    <recommendedName>
        <fullName evidence="2">Protein kinase domain-containing protein</fullName>
    </recommendedName>
</protein>
<dbReference type="EMBL" id="JAUEPS010000024">
    <property type="protein sequence ID" value="KAK0455787.1"/>
    <property type="molecule type" value="Genomic_DNA"/>
</dbReference>
<feature type="region of interest" description="Disordered" evidence="1">
    <location>
        <begin position="310"/>
        <end position="385"/>
    </location>
</feature>
<feature type="compositionally biased region" description="Polar residues" evidence="1">
    <location>
        <begin position="86"/>
        <end position="97"/>
    </location>
</feature>
<keyword evidence="4" id="KW-1185">Reference proteome</keyword>
<dbReference type="GeneID" id="85357094"/>
<proteinExistence type="predicted"/>
<evidence type="ECO:0000256" key="1">
    <source>
        <dbReference type="SAM" id="MobiDB-lite"/>
    </source>
</evidence>
<sequence>MAVLIFIGAPPPPYTRMATRSFTSRRRSERIQGIQARQSRDDDSPLPDPVPSTPPNSNNFPSNDDERRLDSSSDDDLPPFRVPMSNKLQNTPYGHGSASHSVIELQTQDGQNHKVVEADAYLREDLRHRVFVDFETFLINILLLPNDWRVSLKLPIDAVKKDKAFQRLFQEYMRLCDTVGTGYEKERSLYTPHADLCNRVIDVVRPKSKNRLSKKDLIQFHRMDPCVVRGSTDKVSPDIVGMLRAIFNKSKNAAARDFVKSIGKANFKSKPSNAKFIPGWPHIIEVKEMKATDDTIDEGYDAIRLLTKDGKDPLTTRPQKKRKYAKDGPEVAASAGPPFAQESETSQGASRGRKRKADPNNEQSSSKYSRVAKTVSSKGKLATSRDQKVLDEDGFAPGTDRAEKARIQCARYALQILSNAGLRSHAIITLIDRDRMQLSYYDRSIIIVSQAIDLANEDDKTLFIAMLIGSHRLTLKQRGILHHIIEDPYITDFDRFNDDSKDPTMLFSGLIMHLQREGEPIKLTLGKTVYRQRGLVGRDTFVVHATCASWPGRKLVVKISWPSATRMSEKVLLDIAKAKAAELAGEGKKHWVLDHLPDILHEQDFEFDEESAQKLIARMMKGKFVGKEGIYEERVLRITVLEELFPITSLRKDSDYAQVFVDILQCHKWLYDHPRILHRDISMANLMYRIDSEGNVVGVLNDFDLSSLLPIDKATSFRRTGTPPYMALDLLAEQDDSGPHLYRHDLEALFYVMLMICCRHSIIKEHQPRGASQLEEIPERFSQWFDRGMSWDILSELKTSFFSKKPLIPVSESFKAFRPWLERIHYAFSDGLSARRQSERTVQVDQSEKDEFDFDNTQPSSVSAPLQELSQTPFNEETLGGFISYGMFLTNMRRFKGKGLTLKNKEPPAVASS</sequence>
<dbReference type="Proteomes" id="UP001175211">
    <property type="component" value="Unassembled WGS sequence"/>
</dbReference>
<dbReference type="SMART" id="SM00220">
    <property type="entry name" value="S_TKc"/>
    <property type="match status" value="1"/>
</dbReference>
<feature type="region of interest" description="Disordered" evidence="1">
    <location>
        <begin position="840"/>
        <end position="864"/>
    </location>
</feature>
<reference evidence="3" key="1">
    <citation type="submission" date="2023-06" db="EMBL/GenBank/DDBJ databases">
        <authorList>
            <consortium name="Lawrence Berkeley National Laboratory"/>
            <person name="Ahrendt S."/>
            <person name="Sahu N."/>
            <person name="Indic B."/>
            <person name="Wong-Bajracharya J."/>
            <person name="Merenyi Z."/>
            <person name="Ke H.-M."/>
            <person name="Monk M."/>
            <person name="Kocsube S."/>
            <person name="Drula E."/>
            <person name="Lipzen A."/>
            <person name="Balint B."/>
            <person name="Henrissat B."/>
            <person name="Andreopoulos B."/>
            <person name="Martin F.M."/>
            <person name="Harder C.B."/>
            <person name="Rigling D."/>
            <person name="Ford K.L."/>
            <person name="Foster G.D."/>
            <person name="Pangilinan J."/>
            <person name="Papanicolaou A."/>
            <person name="Barry K."/>
            <person name="LaButti K."/>
            <person name="Viragh M."/>
            <person name="Koriabine M."/>
            <person name="Yan M."/>
            <person name="Riley R."/>
            <person name="Champramary S."/>
            <person name="Plett K.L."/>
            <person name="Tsai I.J."/>
            <person name="Slot J."/>
            <person name="Sipos G."/>
            <person name="Plett J."/>
            <person name="Nagy L.G."/>
            <person name="Grigoriev I.V."/>
        </authorList>
    </citation>
    <scope>NUCLEOTIDE SEQUENCE</scope>
    <source>
        <strain evidence="3">CCBAS 213</strain>
    </source>
</reference>
<feature type="domain" description="Protein kinase" evidence="2">
    <location>
        <begin position="530"/>
        <end position="821"/>
    </location>
</feature>
<evidence type="ECO:0000259" key="2">
    <source>
        <dbReference type="PROSITE" id="PS50011"/>
    </source>
</evidence>
<dbReference type="PANTHER" id="PTHR38248">
    <property type="entry name" value="FUNK1 6"/>
    <property type="match status" value="1"/>
</dbReference>
<dbReference type="GO" id="GO:0005524">
    <property type="term" value="F:ATP binding"/>
    <property type="evidence" value="ECO:0007669"/>
    <property type="project" value="InterPro"/>
</dbReference>
<dbReference type="Pfam" id="PF17667">
    <property type="entry name" value="Pkinase_fungal"/>
    <property type="match status" value="1"/>
</dbReference>
<dbReference type="InterPro" id="IPR040976">
    <property type="entry name" value="Pkinase_fungal"/>
</dbReference>
<name>A0AA39K7G2_ARMTA</name>